<keyword evidence="7" id="KW-0472">Membrane</keyword>
<organism evidence="10 11">
    <name type="scientific">Lepeophtheirus salmonis</name>
    <name type="common">Salmon louse</name>
    <name type="synonym">Caligus salmonis</name>
    <dbReference type="NCBI Taxonomy" id="72036"/>
    <lineage>
        <taxon>Eukaryota</taxon>
        <taxon>Metazoa</taxon>
        <taxon>Ecdysozoa</taxon>
        <taxon>Arthropoda</taxon>
        <taxon>Crustacea</taxon>
        <taxon>Multicrustacea</taxon>
        <taxon>Hexanauplia</taxon>
        <taxon>Copepoda</taxon>
        <taxon>Siphonostomatoida</taxon>
        <taxon>Caligidae</taxon>
        <taxon>Lepeophtheirus</taxon>
    </lineage>
</organism>
<evidence type="ECO:0000256" key="3">
    <source>
        <dbReference type="ARBA" id="ARBA00022448"/>
    </source>
</evidence>
<dbReference type="InterPro" id="IPR003439">
    <property type="entry name" value="ABC_transporter-like_ATP-bd"/>
</dbReference>
<feature type="domain" description="ABC transmembrane type-2" evidence="9">
    <location>
        <begin position="466"/>
        <end position="695"/>
    </location>
</feature>
<dbReference type="OrthoDB" id="10255969at2759"/>
<dbReference type="PROSITE" id="PS00211">
    <property type="entry name" value="ABC_TRANSPORTER_1"/>
    <property type="match status" value="1"/>
</dbReference>
<dbReference type="InterPro" id="IPR017871">
    <property type="entry name" value="ABC_transporter-like_CS"/>
</dbReference>
<dbReference type="Pfam" id="PF00005">
    <property type="entry name" value="ABC_tran"/>
    <property type="match status" value="1"/>
</dbReference>
<evidence type="ECO:0000313" key="11">
    <source>
        <dbReference type="Proteomes" id="UP000675881"/>
    </source>
</evidence>
<keyword evidence="4" id="KW-1003">Cell membrane</keyword>
<dbReference type="PANTHER" id="PTHR30294">
    <property type="entry name" value="MEMBRANE COMPONENT OF ABC TRANSPORTER YHHJ-RELATED"/>
    <property type="match status" value="1"/>
</dbReference>
<evidence type="ECO:0000256" key="1">
    <source>
        <dbReference type="ARBA" id="ARBA00004651"/>
    </source>
</evidence>
<feature type="domain" description="ABC transporter" evidence="8">
    <location>
        <begin position="24"/>
        <end position="238"/>
    </location>
</feature>
<evidence type="ECO:0000313" key="10">
    <source>
        <dbReference type="EMBL" id="CAF2824330.1"/>
    </source>
</evidence>
<evidence type="ECO:0000256" key="7">
    <source>
        <dbReference type="ARBA" id="ARBA00023136"/>
    </source>
</evidence>
<evidence type="ECO:0000256" key="4">
    <source>
        <dbReference type="ARBA" id="ARBA00022475"/>
    </source>
</evidence>
<accession>A0A7R8CLK9</accession>
<dbReference type="SUPFAM" id="SSF52540">
    <property type="entry name" value="P-loop containing nucleoside triphosphate hydrolases"/>
    <property type="match status" value="1"/>
</dbReference>
<dbReference type="Gene3D" id="3.40.50.300">
    <property type="entry name" value="P-loop containing nucleotide triphosphate hydrolases"/>
    <property type="match status" value="1"/>
</dbReference>
<reference evidence="10" key="1">
    <citation type="submission" date="2021-02" db="EMBL/GenBank/DDBJ databases">
        <authorList>
            <person name="Bekaert M."/>
        </authorList>
    </citation>
    <scope>NUCLEOTIDE SEQUENCE</scope>
    <source>
        <strain evidence="10">IoA-00</strain>
    </source>
</reference>
<dbReference type="AlphaFoldDB" id="A0A7R8CLK9"/>
<dbReference type="InterPro" id="IPR051449">
    <property type="entry name" value="ABC-2_transporter_component"/>
</dbReference>
<keyword evidence="5" id="KW-0812">Transmembrane</keyword>
<keyword evidence="6" id="KW-1133">Transmembrane helix</keyword>
<dbReference type="EMBL" id="HG994592">
    <property type="protein sequence ID" value="CAF2824330.1"/>
    <property type="molecule type" value="Genomic_DNA"/>
</dbReference>
<dbReference type="GO" id="GO:0140359">
    <property type="term" value="F:ABC-type transporter activity"/>
    <property type="evidence" value="ECO:0007669"/>
    <property type="project" value="InterPro"/>
</dbReference>
<keyword evidence="3" id="KW-0813">Transport</keyword>
<dbReference type="GO" id="GO:0016887">
    <property type="term" value="F:ATP hydrolysis activity"/>
    <property type="evidence" value="ECO:0007669"/>
    <property type="project" value="InterPro"/>
</dbReference>
<dbReference type="GO" id="GO:0005886">
    <property type="term" value="C:plasma membrane"/>
    <property type="evidence" value="ECO:0007669"/>
    <property type="project" value="UniProtKB-SubCell"/>
</dbReference>
<evidence type="ECO:0000259" key="8">
    <source>
        <dbReference type="PROSITE" id="PS50893"/>
    </source>
</evidence>
<comment type="subcellular location">
    <subcellularLocation>
        <location evidence="1">Cell membrane</location>
        <topology evidence="1">Multi-pass membrane protein</topology>
    </subcellularLocation>
</comment>
<name>A0A7R8CLK9_LEPSM</name>
<evidence type="ECO:0000256" key="2">
    <source>
        <dbReference type="ARBA" id="ARBA00007783"/>
    </source>
</evidence>
<dbReference type="InterPro" id="IPR027417">
    <property type="entry name" value="P-loop_NTPase"/>
</dbReference>
<comment type="similarity">
    <text evidence="2">Belongs to the ABC-2 integral membrane protein family.</text>
</comment>
<evidence type="ECO:0000256" key="6">
    <source>
        <dbReference type="ARBA" id="ARBA00022989"/>
    </source>
</evidence>
<dbReference type="InterPro" id="IPR013525">
    <property type="entry name" value="ABC2_TM"/>
</dbReference>
<proteinExistence type="inferred from homology"/>
<evidence type="ECO:0000259" key="9">
    <source>
        <dbReference type="PROSITE" id="PS51012"/>
    </source>
</evidence>
<dbReference type="Proteomes" id="UP000675881">
    <property type="component" value="Chromosome 13"/>
</dbReference>
<keyword evidence="11" id="KW-1185">Reference proteome</keyword>
<dbReference type="GO" id="GO:0005524">
    <property type="term" value="F:ATP binding"/>
    <property type="evidence" value="ECO:0007669"/>
    <property type="project" value="InterPro"/>
</dbReference>
<protein>
    <submittedName>
        <fullName evidence="10">(salmon louse) hypothetical protein</fullName>
    </submittedName>
</protein>
<dbReference type="PROSITE" id="PS51012">
    <property type="entry name" value="ABC_TM2"/>
    <property type="match status" value="1"/>
</dbReference>
<dbReference type="InterPro" id="IPR047817">
    <property type="entry name" value="ABC2_TM_bact-type"/>
</dbReference>
<dbReference type="PANTHER" id="PTHR30294:SF38">
    <property type="entry name" value="TRANSPORT PERMEASE PROTEIN"/>
    <property type="match status" value="1"/>
</dbReference>
<dbReference type="Pfam" id="PF12698">
    <property type="entry name" value="ABC2_membrane_3"/>
    <property type="match status" value="1"/>
</dbReference>
<dbReference type="PROSITE" id="PS50893">
    <property type="entry name" value="ABC_TRANSPORTER_2"/>
    <property type="match status" value="1"/>
</dbReference>
<sequence length="696" mass="79660">MKKDFDPLYSEKNPLALLKAKLAIWIRNAYKHFGTKSNTSLFTGLNMSVPKGEEKKLNSGEFKIFGEDPGTVGLEVPGRRIGYMPQDLALYMELTILETLFFYGRLNKMQTSKIRSRAETLIEILELPHSGRLVQNMSGGQRRRISLAVALLHEPELLVLDEPTVGVDPVLRQYIWDHLLTIVNNSSKKRTIIITTHYVEEARQAHIRSLLKKFFYELCQQEQRVICEGSEDEEESFLMSRNQRNSSLSSDSKFRRRDAFSISIEAQKKHFFPQMSSFFAIHRWKALVIKNFLRMFRKIGFLIFQLIFPAIQASAFCIAIGKDIKGMTVAVVNEEATYQECQNNYAGCILSFQSSKYVTMSKTSDLQDNLSCRLLYYIERGELDIKYYDDFETARNKVLNGDHWGVIHFEKGFSKKLAEEMHFIVSEPYAKDKEINTRMHIYLDMTNQQISLSIKQSLHSSADEFLKESLRACNKSEELGNSLLYFGNTIYGSNKPSYTEFMAPGIILSIAFFMAVGLTSQSFVTERREGLLERSFATGVTTLEVMLAHMVAQFIIMILQVTFVLLFMILVFKIPANGSIVLMISLVILQGLCGMSFGLLISSFCSTEHDAIQLALGSFYPLLLLSGIIWPLEGMSKNLRYFSYTLPQTLACKAMRGILSRGWNLEWSIVYLGFIVTIAWIFIFQILSLLLFRIRK</sequence>
<evidence type="ECO:0000256" key="5">
    <source>
        <dbReference type="ARBA" id="ARBA00022692"/>
    </source>
</evidence>
<gene>
    <name evidence="10" type="ORF">LSAA_4025</name>
</gene>